<keyword evidence="1" id="KW-1133">Transmembrane helix</keyword>
<evidence type="ECO:0000313" key="2">
    <source>
        <dbReference type="EMBL" id="MFC7153211.1"/>
    </source>
</evidence>
<organism evidence="2 3">
    <name type="scientific">Cohnella cellulosilytica</name>
    <dbReference type="NCBI Taxonomy" id="986710"/>
    <lineage>
        <taxon>Bacteria</taxon>
        <taxon>Bacillati</taxon>
        <taxon>Bacillota</taxon>
        <taxon>Bacilli</taxon>
        <taxon>Bacillales</taxon>
        <taxon>Paenibacillaceae</taxon>
        <taxon>Cohnella</taxon>
    </lineage>
</organism>
<reference evidence="3" key="1">
    <citation type="journal article" date="2019" name="Int. J. Syst. Evol. Microbiol.">
        <title>The Global Catalogue of Microorganisms (GCM) 10K type strain sequencing project: providing services to taxonomists for standard genome sequencing and annotation.</title>
        <authorList>
            <consortium name="The Broad Institute Genomics Platform"/>
            <consortium name="The Broad Institute Genome Sequencing Center for Infectious Disease"/>
            <person name="Wu L."/>
            <person name="Ma J."/>
        </authorList>
    </citation>
    <scope>NUCLEOTIDE SEQUENCE [LARGE SCALE GENOMIC DNA]</scope>
    <source>
        <strain evidence="3">KCTC 12907</strain>
    </source>
</reference>
<evidence type="ECO:0000256" key="1">
    <source>
        <dbReference type="SAM" id="Phobius"/>
    </source>
</evidence>
<evidence type="ECO:0008006" key="4">
    <source>
        <dbReference type="Google" id="ProtNLM"/>
    </source>
</evidence>
<proteinExistence type="predicted"/>
<protein>
    <recommendedName>
        <fullName evidence="4">HIG1 domain-containing protein</fullName>
    </recommendedName>
</protein>
<gene>
    <name evidence="2" type="ORF">ACFQMJ_32210</name>
</gene>
<dbReference type="Proteomes" id="UP001596378">
    <property type="component" value="Unassembled WGS sequence"/>
</dbReference>
<sequence>MEWLMGIVIVVMVAGLVATLIIGQSKSNKDTDPRYTQNTGKKWLRLGGIYVLGIVAVVIIVMALND</sequence>
<feature type="transmembrane region" description="Helical" evidence="1">
    <location>
        <begin position="6"/>
        <end position="23"/>
    </location>
</feature>
<dbReference type="EMBL" id="JBHTAI010000031">
    <property type="protein sequence ID" value="MFC7153211.1"/>
    <property type="molecule type" value="Genomic_DNA"/>
</dbReference>
<dbReference type="RefSeq" id="WP_378051900.1">
    <property type="nucleotide sequence ID" value="NZ_JBHMDN010000038.1"/>
</dbReference>
<name>A0ABW2FMA9_9BACL</name>
<comment type="caution">
    <text evidence="2">The sequence shown here is derived from an EMBL/GenBank/DDBJ whole genome shotgun (WGS) entry which is preliminary data.</text>
</comment>
<keyword evidence="3" id="KW-1185">Reference proteome</keyword>
<accession>A0ABW2FMA9</accession>
<feature type="transmembrane region" description="Helical" evidence="1">
    <location>
        <begin position="43"/>
        <end position="64"/>
    </location>
</feature>
<evidence type="ECO:0000313" key="3">
    <source>
        <dbReference type="Proteomes" id="UP001596378"/>
    </source>
</evidence>
<keyword evidence="1" id="KW-0472">Membrane</keyword>
<keyword evidence="1" id="KW-0812">Transmembrane</keyword>